<protein>
    <submittedName>
        <fullName evidence="7">O-antigen ligase</fullName>
    </submittedName>
</protein>
<feature type="transmembrane region" description="Helical" evidence="5">
    <location>
        <begin position="377"/>
        <end position="394"/>
    </location>
</feature>
<reference evidence="7" key="1">
    <citation type="journal article" date="2023" name="Plants (Basel)">
        <title>Genomic Analysis of Leptolyngbya boryana CZ1 Reveals Efficient Carbon Fixation Modules.</title>
        <authorList>
            <person name="Bai X."/>
            <person name="Wang H."/>
            <person name="Cheng W."/>
            <person name="Wang J."/>
            <person name="Ma M."/>
            <person name="Hu H."/>
            <person name="Song Z."/>
            <person name="Ma H."/>
            <person name="Fan Y."/>
            <person name="Du C."/>
            <person name="Xu J."/>
        </authorList>
    </citation>
    <scope>NUCLEOTIDE SEQUENCE</scope>
    <source>
        <strain evidence="7">CZ1</strain>
    </source>
</reference>
<keyword evidence="3 5" id="KW-1133">Transmembrane helix</keyword>
<evidence type="ECO:0000259" key="6">
    <source>
        <dbReference type="Pfam" id="PF04932"/>
    </source>
</evidence>
<keyword evidence="4 5" id="KW-0472">Membrane</keyword>
<evidence type="ECO:0000256" key="1">
    <source>
        <dbReference type="ARBA" id="ARBA00004141"/>
    </source>
</evidence>
<evidence type="ECO:0000313" key="7">
    <source>
        <dbReference type="EMBL" id="WNZ47628.1"/>
    </source>
</evidence>
<feature type="transmembrane region" description="Helical" evidence="5">
    <location>
        <begin position="130"/>
        <end position="149"/>
    </location>
</feature>
<organism evidence="7">
    <name type="scientific">Leptolyngbya boryana CZ1</name>
    <dbReference type="NCBI Taxonomy" id="3060204"/>
    <lineage>
        <taxon>Bacteria</taxon>
        <taxon>Bacillati</taxon>
        <taxon>Cyanobacteriota</taxon>
        <taxon>Cyanophyceae</taxon>
        <taxon>Leptolyngbyales</taxon>
        <taxon>Leptolyngbyaceae</taxon>
        <taxon>Leptolyngbya group</taxon>
        <taxon>Leptolyngbya</taxon>
    </lineage>
</organism>
<dbReference type="PANTHER" id="PTHR37422:SF17">
    <property type="entry name" value="O-ANTIGEN LIGASE"/>
    <property type="match status" value="1"/>
</dbReference>
<accession>A0AA96WZD8</accession>
<evidence type="ECO:0000256" key="4">
    <source>
        <dbReference type="ARBA" id="ARBA00023136"/>
    </source>
</evidence>
<evidence type="ECO:0000256" key="2">
    <source>
        <dbReference type="ARBA" id="ARBA00022692"/>
    </source>
</evidence>
<reference evidence="7" key="2">
    <citation type="submission" date="2023-07" db="EMBL/GenBank/DDBJ databases">
        <authorList>
            <person name="Bai X.-H."/>
            <person name="Wang H.-H."/>
            <person name="Wang J."/>
            <person name="Ma M.-Y."/>
            <person name="Hu H.-H."/>
            <person name="Song Z.-L."/>
            <person name="Ma H.-G."/>
            <person name="Fan Y."/>
            <person name="Du C.-Y."/>
            <person name="Xu J.-C."/>
        </authorList>
    </citation>
    <scope>NUCLEOTIDE SEQUENCE</scope>
    <source>
        <strain evidence="7">CZ1</strain>
    </source>
</reference>
<feature type="transmembrane region" description="Helical" evidence="5">
    <location>
        <begin position="406"/>
        <end position="424"/>
    </location>
</feature>
<gene>
    <name evidence="7" type="ORF">Q2T42_07260</name>
</gene>
<dbReference type="Pfam" id="PF04932">
    <property type="entry name" value="Wzy_C"/>
    <property type="match status" value="1"/>
</dbReference>
<dbReference type="InterPro" id="IPR007016">
    <property type="entry name" value="O-antigen_ligase-rel_domated"/>
</dbReference>
<feature type="transmembrane region" description="Helical" evidence="5">
    <location>
        <begin position="344"/>
        <end position="365"/>
    </location>
</feature>
<sequence length="432" mass="48544">MAKITTIPLTRFEKIFAAAGLLFFSDPVSLFNLIGDTFLAGRNSRTFLFPLIIYFSLVFMALRWKRVLTVVKRSRFTMIPIVILLALPFLSVLWSIAPESTLKRATFFLGTTVFATYFSTRFEPEKQVHLLAWGMFAGAILSLIFGLLLPEYGVMGGKLLVMGGAEDVLDGTWRGIFIHKNPFGRAMALGSVAMFCVACDIRKSVWRWLAWGGLGLLFSLIIVSKSATSLCVAIVCLVLIPLCRALRWNLQAVSVLYIIAVIIFGSIATFGVSGFDTVLDALGRDVTLTGRTELWEAVSHDIWNNPIFGHGYRGYWRGWNGPSAAIWAQFPWLPPHAHNGFLDLWLDLGLVGLTIFLVSFALIYVRAVYWARHTESMCGLFPVLFLTFFLLLNITESSILRENVYWVFYMAIFSLTTLGTTTEFSETYLETY</sequence>
<dbReference type="EMBL" id="CP130144">
    <property type="protein sequence ID" value="WNZ47628.1"/>
    <property type="molecule type" value="Genomic_DNA"/>
</dbReference>
<evidence type="ECO:0000256" key="5">
    <source>
        <dbReference type="SAM" id="Phobius"/>
    </source>
</evidence>
<dbReference type="AlphaFoldDB" id="A0AA96WZD8"/>
<dbReference type="InterPro" id="IPR051533">
    <property type="entry name" value="WaaL-like"/>
</dbReference>
<feature type="transmembrane region" description="Helical" evidence="5">
    <location>
        <begin position="46"/>
        <end position="64"/>
    </location>
</feature>
<proteinExistence type="predicted"/>
<evidence type="ECO:0000256" key="3">
    <source>
        <dbReference type="ARBA" id="ARBA00022989"/>
    </source>
</evidence>
<feature type="transmembrane region" description="Helical" evidence="5">
    <location>
        <begin position="255"/>
        <end position="275"/>
    </location>
</feature>
<keyword evidence="2 5" id="KW-0812">Transmembrane</keyword>
<dbReference type="GO" id="GO:0016874">
    <property type="term" value="F:ligase activity"/>
    <property type="evidence" value="ECO:0007669"/>
    <property type="project" value="UniProtKB-KW"/>
</dbReference>
<comment type="subcellular location">
    <subcellularLocation>
        <location evidence="1">Membrane</location>
        <topology evidence="1">Multi-pass membrane protein</topology>
    </subcellularLocation>
</comment>
<feature type="transmembrane region" description="Helical" evidence="5">
    <location>
        <begin position="76"/>
        <end position="96"/>
    </location>
</feature>
<name>A0AA96WZD8_LEPBY</name>
<dbReference type="RefSeq" id="WP_316428223.1">
    <property type="nucleotide sequence ID" value="NZ_CP130144.1"/>
</dbReference>
<feature type="transmembrane region" description="Helical" evidence="5">
    <location>
        <begin position="216"/>
        <end position="243"/>
    </location>
</feature>
<keyword evidence="7" id="KW-0436">Ligase</keyword>
<dbReference type="PANTHER" id="PTHR37422">
    <property type="entry name" value="TEICHURONIC ACID BIOSYNTHESIS PROTEIN TUAE"/>
    <property type="match status" value="1"/>
</dbReference>
<feature type="domain" description="O-antigen ligase-related" evidence="6">
    <location>
        <begin position="215"/>
        <end position="357"/>
    </location>
</feature>
<dbReference type="GO" id="GO:0016020">
    <property type="term" value="C:membrane"/>
    <property type="evidence" value="ECO:0007669"/>
    <property type="project" value="UniProtKB-SubCell"/>
</dbReference>